<proteinExistence type="inferred from homology"/>
<evidence type="ECO:0000313" key="6">
    <source>
        <dbReference type="Proteomes" id="UP000050320"/>
    </source>
</evidence>
<dbReference type="EMBL" id="LJCQ01000230">
    <property type="protein sequence ID" value="KPV46501.1"/>
    <property type="molecule type" value="Genomic_DNA"/>
</dbReference>
<organism evidence="4 7">
    <name type="scientific">Acidiplasma aeolicum</name>
    <dbReference type="NCBI Taxonomy" id="507754"/>
    <lineage>
        <taxon>Archaea</taxon>
        <taxon>Methanobacteriati</taxon>
        <taxon>Thermoplasmatota</taxon>
        <taxon>Thermoplasmata</taxon>
        <taxon>Thermoplasmatales</taxon>
        <taxon>Ferroplasmaceae</taxon>
        <taxon>Acidiplasma</taxon>
    </lineage>
</organism>
<dbReference type="AlphaFoldDB" id="A0A0N8PQ95"/>
<evidence type="ECO:0000313" key="4">
    <source>
        <dbReference type="EMBL" id="KPV46501.1"/>
    </source>
</evidence>
<evidence type="ECO:0000256" key="1">
    <source>
        <dbReference type="ARBA" id="ARBA00006243"/>
    </source>
</evidence>
<dbReference type="Pfam" id="PF02769">
    <property type="entry name" value="AIRS_C"/>
    <property type="match status" value="1"/>
</dbReference>
<reference evidence="5 6" key="2">
    <citation type="submission" date="2015-09" db="EMBL/GenBank/DDBJ databases">
        <title>Heavy metals and arsenic resistance mechanisms in polyextremophilic archaea of the family Ferroplasmaceae.</title>
        <authorList>
            <person name="Bulaev A.G."/>
            <person name="Kanygina A.V."/>
        </authorList>
    </citation>
    <scope>NUCLEOTIDE SEQUENCE [LARGE SCALE GENOMIC DNA]</scope>
    <source>
        <strain evidence="5 6">VT</strain>
    </source>
</reference>
<dbReference type="PIRSF" id="PIRSF005644">
    <property type="entry name" value="Hdrgns_mtr_HypE"/>
    <property type="match status" value="1"/>
</dbReference>
<dbReference type="PANTHER" id="PTHR30303">
    <property type="entry name" value="HYDROGENASE ISOENZYMES FORMATION PROTEIN HYPE"/>
    <property type="match status" value="1"/>
</dbReference>
<evidence type="ECO:0000259" key="3">
    <source>
        <dbReference type="Pfam" id="PF02769"/>
    </source>
</evidence>
<dbReference type="InterPro" id="IPR011854">
    <property type="entry name" value="HypE"/>
</dbReference>
<feature type="domain" description="PurM-like N-terminal" evidence="2">
    <location>
        <begin position="34"/>
        <end position="137"/>
    </location>
</feature>
<dbReference type="Pfam" id="PF00586">
    <property type="entry name" value="AIRS"/>
    <property type="match status" value="1"/>
</dbReference>
<name>A0A0N8PQ95_9ARCH</name>
<dbReference type="RefSeq" id="WP_054964228.1">
    <property type="nucleotide sequence ID" value="NZ_JBBYJF010000031.1"/>
</dbReference>
<dbReference type="InterPro" id="IPR036921">
    <property type="entry name" value="PurM-like_N_sf"/>
</dbReference>
<feature type="domain" description="PurM-like C-terminal" evidence="3">
    <location>
        <begin position="153"/>
        <end position="310"/>
    </location>
</feature>
<dbReference type="Gene3D" id="3.30.1330.10">
    <property type="entry name" value="PurM-like, N-terminal domain"/>
    <property type="match status" value="1"/>
</dbReference>
<reference evidence="4 7" key="1">
    <citation type="submission" date="2015-09" db="EMBL/GenBank/DDBJ databases">
        <title>Draft genome sequence of Acidiplasma aeolicum DSM 18409.</title>
        <authorList>
            <person name="Hemp J."/>
        </authorList>
    </citation>
    <scope>NUCLEOTIDE SEQUENCE [LARGE SCALE GENOMIC DNA]</scope>
    <source>
        <strain evidence="4 7">V</strain>
    </source>
</reference>
<dbReference type="Proteomes" id="UP000050515">
    <property type="component" value="Unassembled WGS sequence"/>
</dbReference>
<comment type="caution">
    <text evidence="4">The sequence shown here is derived from an EMBL/GenBank/DDBJ whole genome shotgun (WGS) entry which is preliminary data.</text>
</comment>
<dbReference type="Proteomes" id="UP000050320">
    <property type="component" value="Unassembled WGS sequence"/>
</dbReference>
<dbReference type="EMBL" id="LKBG01000232">
    <property type="protein sequence ID" value="KQB34558.1"/>
    <property type="molecule type" value="Genomic_DNA"/>
</dbReference>
<comment type="similarity">
    <text evidence="1">Belongs to the HypE family.</text>
</comment>
<dbReference type="InterPro" id="IPR036676">
    <property type="entry name" value="PurM-like_C_sf"/>
</dbReference>
<evidence type="ECO:0000313" key="7">
    <source>
        <dbReference type="Proteomes" id="UP000050515"/>
    </source>
</evidence>
<dbReference type="InterPro" id="IPR010918">
    <property type="entry name" value="PurM-like_C_dom"/>
</dbReference>
<dbReference type="SUPFAM" id="SSF56042">
    <property type="entry name" value="PurM C-terminal domain-like"/>
    <property type="match status" value="1"/>
</dbReference>
<dbReference type="PANTHER" id="PTHR30303:SF4">
    <property type="entry name" value="HYDROGENASE EXPRESSION_FORMATION PROTEIN HYPE"/>
    <property type="match status" value="1"/>
</dbReference>
<dbReference type="OrthoDB" id="31494at2157"/>
<gene>
    <name evidence="5" type="ORF">AOG54_04420</name>
    <name evidence="4" type="ORF">SE19_05200</name>
</gene>
<sequence length="343" mass="37922">MTGKISKKFFDENIISRLGSESDDIVVRPENGVDVGIIKSGDNYIAVTTDPVSININFGLERAAWFAFHILLSDLYTAGMRGGYMSIDLNLPLKMTDSEFKIIWDVINRECEKYGISIIAGHTARYSGTDYPMIGGATLFSIGKKYITTKNARPGDKIILAGSAAMQTACMLLYAFPEYSKNKLDDNTINEINNLFYKLTCVNAEIISINFGICNRVTSMHDCTEGGILNAAYEIGMASGNGIYINADKILVYNSVKRICEIFNINPLRTISEGTLLITVRPEYADDLISQLNKGGIDASIIGEVLDKSSGIKMDCMGKKIDINPEDDQIWTALEKYREMGVR</sequence>
<dbReference type="Gene3D" id="3.90.650.10">
    <property type="entry name" value="PurM-like C-terminal domain"/>
    <property type="match status" value="1"/>
</dbReference>
<dbReference type="InterPro" id="IPR016188">
    <property type="entry name" value="PurM-like_N"/>
</dbReference>
<dbReference type="PATRIC" id="fig|507754.4.peg.424"/>
<protein>
    <submittedName>
        <fullName evidence="4">AIR synthase</fullName>
    </submittedName>
</protein>
<evidence type="ECO:0000313" key="5">
    <source>
        <dbReference type="EMBL" id="KQB34558.1"/>
    </source>
</evidence>
<accession>A0A0N8PQ95</accession>
<dbReference type="CDD" id="cd06061">
    <property type="entry name" value="PurM-like1"/>
    <property type="match status" value="1"/>
</dbReference>
<dbReference type="SUPFAM" id="SSF55326">
    <property type="entry name" value="PurM N-terminal domain-like"/>
    <property type="match status" value="1"/>
</dbReference>
<evidence type="ECO:0000259" key="2">
    <source>
        <dbReference type="Pfam" id="PF00586"/>
    </source>
</evidence>
<dbReference type="GO" id="GO:0051604">
    <property type="term" value="P:protein maturation"/>
    <property type="evidence" value="ECO:0007669"/>
    <property type="project" value="TreeGrafter"/>
</dbReference>
<keyword evidence="6" id="KW-1185">Reference proteome</keyword>